<feature type="region of interest" description="Disordered" evidence="17">
    <location>
        <begin position="583"/>
        <end position="764"/>
    </location>
</feature>
<keyword evidence="9" id="KW-0730">Sialic acid</keyword>
<dbReference type="InterPro" id="IPR039861">
    <property type="entry name" value="IMPG"/>
</dbReference>
<evidence type="ECO:0000259" key="18">
    <source>
        <dbReference type="PROSITE" id="PS50024"/>
    </source>
</evidence>
<evidence type="ECO:0000256" key="17">
    <source>
        <dbReference type="SAM" id="MobiDB-lite"/>
    </source>
</evidence>
<feature type="compositionally biased region" description="Basic and acidic residues" evidence="17">
    <location>
        <begin position="529"/>
        <end position="545"/>
    </location>
</feature>
<feature type="region of interest" description="Disordered" evidence="17">
    <location>
        <begin position="84"/>
        <end position="206"/>
    </location>
</feature>
<feature type="region of interest" description="Disordered" evidence="17">
    <location>
        <begin position="811"/>
        <end position="872"/>
    </location>
</feature>
<keyword evidence="8" id="KW-0677">Repeat</keyword>
<dbReference type="GO" id="GO:0001917">
    <property type="term" value="C:photoreceptor inner segment"/>
    <property type="evidence" value="ECO:0007669"/>
    <property type="project" value="UniProtKB-SubCell"/>
</dbReference>
<evidence type="ECO:0000256" key="12">
    <source>
        <dbReference type="ARBA" id="ARBA00023273"/>
    </source>
</evidence>
<proteinExistence type="predicted"/>
<evidence type="ECO:0000256" key="10">
    <source>
        <dbReference type="ARBA" id="ARBA00023170"/>
    </source>
</evidence>
<evidence type="ECO:0000256" key="15">
    <source>
        <dbReference type="ARBA" id="ARBA00042018"/>
    </source>
</evidence>
<feature type="compositionally biased region" description="Basic residues" evidence="17">
    <location>
        <begin position="612"/>
        <end position="621"/>
    </location>
</feature>
<feature type="compositionally biased region" description="Basic and acidic residues" evidence="17">
    <location>
        <begin position="659"/>
        <end position="678"/>
    </location>
</feature>
<feature type="region of interest" description="Disordered" evidence="17">
    <location>
        <begin position="225"/>
        <end position="254"/>
    </location>
</feature>
<evidence type="ECO:0000256" key="16">
    <source>
        <dbReference type="ARBA" id="ARBA00045407"/>
    </source>
</evidence>
<feature type="compositionally biased region" description="Low complexity" evidence="17">
    <location>
        <begin position="84"/>
        <end position="102"/>
    </location>
</feature>
<dbReference type="Proteomes" id="UP001460270">
    <property type="component" value="Unassembled WGS sequence"/>
</dbReference>
<keyword evidence="7" id="KW-0732">Signal</keyword>
<feature type="compositionally biased region" description="Basic and acidic residues" evidence="17">
    <location>
        <begin position="623"/>
        <end position="645"/>
    </location>
</feature>
<feature type="compositionally biased region" description="Basic and acidic residues" evidence="17">
    <location>
        <begin position="509"/>
        <end position="520"/>
    </location>
</feature>
<name>A0AAW0P146_9GOBI</name>
<evidence type="ECO:0000256" key="13">
    <source>
        <dbReference type="ARBA" id="ARBA00023290"/>
    </source>
</evidence>
<evidence type="ECO:0000256" key="6">
    <source>
        <dbReference type="ARBA" id="ARBA00022674"/>
    </source>
</evidence>
<keyword evidence="4" id="KW-0964">Secreted</keyword>
<keyword evidence="6" id="KW-0358">Heparin-binding</keyword>
<evidence type="ECO:0000256" key="3">
    <source>
        <dbReference type="ARBA" id="ARBA00004593"/>
    </source>
</evidence>
<dbReference type="AlphaFoldDB" id="A0AAW0P146"/>
<evidence type="ECO:0000256" key="7">
    <source>
        <dbReference type="ARBA" id="ARBA00022729"/>
    </source>
</evidence>
<dbReference type="PROSITE" id="PS50024">
    <property type="entry name" value="SEA"/>
    <property type="match status" value="1"/>
</dbReference>
<comment type="subcellular location">
    <subcellularLocation>
        <location evidence="2">Cell projection</location>
        <location evidence="2">Cilium</location>
        <location evidence="2">Photoreceptor outer segment</location>
    </subcellularLocation>
    <subcellularLocation>
        <location evidence="1">Photoreceptor inner segment</location>
    </subcellularLocation>
    <subcellularLocation>
        <location evidence="3">Secreted</location>
        <location evidence="3">Extracellular space</location>
        <location evidence="3">Extracellular matrix</location>
        <location evidence="3">Interphotoreceptor matrix</location>
    </subcellularLocation>
</comment>
<reference evidence="20" key="1">
    <citation type="submission" date="2024-04" db="EMBL/GenBank/DDBJ databases">
        <title>Salinicola lusitanus LLJ914,a marine bacterium isolated from the Okinawa Trough.</title>
        <authorList>
            <person name="Li J."/>
        </authorList>
    </citation>
    <scope>NUCLEOTIDE SEQUENCE [LARGE SCALE GENOMIC DNA]</scope>
</reference>
<dbReference type="GO" id="GO:0033165">
    <property type="term" value="C:interphotoreceptor matrix"/>
    <property type="evidence" value="ECO:0007669"/>
    <property type="project" value="UniProtKB-SubCell"/>
</dbReference>
<sequence>MKGPGRFDELRSFICPTREKFGLCGLGKMHHAFVKLPGFTSLSVRRISPVDGGIQVLYSLLFERPPVDPPQTWDQDLQDLIRTSLRTRPRCPSTSRPPLLSRNQSINQYHNEPSPDDYPSHQLQRGTPGLQPPTHGAMRRCGDSLVPDWFSSSPASSLSSSSAPTSPSSPLLNQPSEPDSHNEFTVIPEEDLSPEKPHAPVPLTPTDKENALVTLLHATAETTSTEAWKDRTQTETTTTEAWRDRTQTETTTTGVWRDETQTEKVLIITHEVENAQTDQTERLLKSETTSAPPAFVTVSPNLVPENIPDSTPGIFQVTEEIFVTPESREEVVFEATTLAELTGQPATVLDERVNAIPDEEIEAKSEEMTPEFGGIVEETEIEQPGLDSDATKEGILVETATESIDVTPKVQNVIETVDNLGEVLTPTENIPEVFEQEAKGEVEILTKPQEEEEEIVVLEEDLATEREVTVQKTDVEIVVRPKQEAEEEEDDVVVVLPQQKEQEVTTVLPKKEEEERRTEPPSESIKILRPLDGRDGNVFRERGEQEGETGGGGEEKNELHLSLRATAFLFSGGLRRREWRKVTDLQRKVPTRSEEEEEKVTSAEKFQQGLRSSRRRLHLQRHFQQDLREEKKVTSAEKVPTRSEEQELTPGADETLPTRAKEKELIPEAEEKPPEKDLTPGAEEALPTRPEEEDLSPEAEEMLPTSFEEDHLIPGAVEKPQEKDLTPPAPPGPEIFQVSVPSAEPEQIRPAAEDLHTPASAPELKPSVDLGLFEFVTTSAPAPASSTASGVVEVSSSAPPGGAAVEVIDEDLAPAATETEAEEEEEQQEEEVQDLAVELERLKTPESLEESGGQRSGPGHALRPSDSAPSVLPDHAHYDVIAERSGAGGFLQSESHKPALQRRSVNKTSEEYRALESSFRDMLLPYLQANLSGFRALEVLSFSKGSVVVNSKMRFTRSVPYNVTAAVQNVLEEFCSGAAKRRSIDIDRRSLDVEPADRADPCKFFSCPESTQCEVEPGTREPHCR</sequence>
<dbReference type="InterPro" id="IPR036364">
    <property type="entry name" value="SEA_dom_sf"/>
</dbReference>
<evidence type="ECO:0000256" key="9">
    <source>
        <dbReference type="ARBA" id="ARBA00022981"/>
    </source>
</evidence>
<feature type="region of interest" description="Disordered" evidence="17">
    <location>
        <begin position="503"/>
        <end position="558"/>
    </location>
</feature>
<dbReference type="GO" id="GO:0008201">
    <property type="term" value="F:heparin binding"/>
    <property type="evidence" value="ECO:0007669"/>
    <property type="project" value="UniProtKB-KW"/>
</dbReference>
<keyword evidence="13" id="KW-0373">Hyaluronic acid</keyword>
<dbReference type="PANTHER" id="PTHR12199:SF3">
    <property type="entry name" value="INTERPHOTORECEPTOR MATRIX PROTEOGLYCAN 1"/>
    <property type="match status" value="1"/>
</dbReference>
<keyword evidence="11" id="KW-0325">Glycoprotein</keyword>
<evidence type="ECO:0000256" key="8">
    <source>
        <dbReference type="ARBA" id="ARBA00022737"/>
    </source>
</evidence>
<dbReference type="PANTHER" id="PTHR12199">
    <property type="entry name" value="INTERPHOTORECEPTOR MATRIX PROTEOGLYCAN"/>
    <property type="match status" value="1"/>
</dbReference>
<keyword evidence="10" id="KW-0675">Receptor</keyword>
<feature type="compositionally biased region" description="Basic and acidic residues" evidence="17">
    <location>
        <begin position="583"/>
        <end position="593"/>
    </location>
</feature>
<dbReference type="SUPFAM" id="SSF82671">
    <property type="entry name" value="SEA domain"/>
    <property type="match status" value="1"/>
</dbReference>
<gene>
    <name evidence="19" type="ORF">WMY93_015302</name>
</gene>
<evidence type="ECO:0000256" key="1">
    <source>
        <dbReference type="ARBA" id="ARBA00004437"/>
    </source>
</evidence>
<accession>A0AAW0P146</accession>
<evidence type="ECO:0000256" key="5">
    <source>
        <dbReference type="ARBA" id="ARBA00022530"/>
    </source>
</evidence>
<evidence type="ECO:0000313" key="19">
    <source>
        <dbReference type="EMBL" id="KAK7906690.1"/>
    </source>
</evidence>
<evidence type="ECO:0000256" key="4">
    <source>
        <dbReference type="ARBA" id="ARBA00022525"/>
    </source>
</evidence>
<dbReference type="GO" id="GO:0001750">
    <property type="term" value="C:photoreceptor outer segment"/>
    <property type="evidence" value="ECO:0007669"/>
    <property type="project" value="UniProtKB-SubCell"/>
</dbReference>
<evidence type="ECO:0000313" key="20">
    <source>
        <dbReference type="Proteomes" id="UP001460270"/>
    </source>
</evidence>
<dbReference type="GO" id="GO:0005540">
    <property type="term" value="F:hyaluronic acid binding"/>
    <property type="evidence" value="ECO:0007669"/>
    <property type="project" value="UniProtKB-KW"/>
</dbReference>
<dbReference type="EMBL" id="JBBPFD010000011">
    <property type="protein sequence ID" value="KAK7906690.1"/>
    <property type="molecule type" value="Genomic_DNA"/>
</dbReference>
<evidence type="ECO:0000256" key="11">
    <source>
        <dbReference type="ARBA" id="ARBA00023180"/>
    </source>
</evidence>
<organism evidence="19 20">
    <name type="scientific">Mugilogobius chulae</name>
    <name type="common">yellowstripe goby</name>
    <dbReference type="NCBI Taxonomy" id="88201"/>
    <lineage>
        <taxon>Eukaryota</taxon>
        <taxon>Metazoa</taxon>
        <taxon>Chordata</taxon>
        <taxon>Craniata</taxon>
        <taxon>Vertebrata</taxon>
        <taxon>Euteleostomi</taxon>
        <taxon>Actinopterygii</taxon>
        <taxon>Neopterygii</taxon>
        <taxon>Teleostei</taxon>
        <taxon>Neoteleostei</taxon>
        <taxon>Acanthomorphata</taxon>
        <taxon>Gobiaria</taxon>
        <taxon>Gobiiformes</taxon>
        <taxon>Gobioidei</taxon>
        <taxon>Gobiidae</taxon>
        <taxon>Gobionellinae</taxon>
        <taxon>Mugilogobius</taxon>
    </lineage>
</organism>
<dbReference type="GO" id="GO:0007601">
    <property type="term" value="P:visual perception"/>
    <property type="evidence" value="ECO:0007669"/>
    <property type="project" value="InterPro"/>
</dbReference>
<dbReference type="Pfam" id="PF01390">
    <property type="entry name" value="SEA"/>
    <property type="match status" value="1"/>
</dbReference>
<feature type="compositionally biased region" description="Low complexity" evidence="17">
    <location>
        <begin position="151"/>
        <end position="172"/>
    </location>
</feature>
<feature type="compositionally biased region" description="Acidic residues" evidence="17">
    <location>
        <begin position="691"/>
        <end position="701"/>
    </location>
</feature>
<comment type="caution">
    <text evidence="19">The sequence shown here is derived from an EMBL/GenBank/DDBJ whole genome shotgun (WGS) entry which is preliminary data.</text>
</comment>
<dbReference type="InterPro" id="IPR000082">
    <property type="entry name" value="SEA_dom"/>
</dbReference>
<feature type="domain" description="SEA" evidence="18">
    <location>
        <begin position="880"/>
        <end position="998"/>
    </location>
</feature>
<evidence type="ECO:0000256" key="2">
    <source>
        <dbReference type="ARBA" id="ARBA00004504"/>
    </source>
</evidence>
<evidence type="ECO:0000256" key="14">
    <source>
        <dbReference type="ARBA" id="ARBA00040753"/>
    </source>
</evidence>
<keyword evidence="20" id="KW-1185">Reference proteome</keyword>
<protein>
    <recommendedName>
        <fullName evidence="14">Interphotoreceptor matrix proteoglycan 1</fullName>
    </recommendedName>
    <alternativeName>
        <fullName evidence="15">Sialoprotein associated with cones and rods</fullName>
    </alternativeName>
</protein>
<feature type="compositionally biased region" description="Acidic residues" evidence="17">
    <location>
        <begin position="819"/>
        <end position="833"/>
    </location>
</feature>
<comment type="function">
    <text evidence="16">Chondroitin sulfate-, heparin- and hyaluronan-binding protein. May serve to form a basic macromolecular scaffold comprising the insoluble interphotoreceptor matrix.</text>
</comment>
<keyword evidence="12" id="KW-0966">Cell projection</keyword>
<keyword evidence="5" id="KW-0272">Extracellular matrix</keyword>